<sequence>MRGKQKLWTEDVDNAEVDVVHVVNEDVHVGNTDVTNDEDDVANVYFGNTLPQNNAPSSQPGIDVHVETHSIAFAQQPNSLAELKSDSLNTSDLSPLKVFDSKDEGWQEVQSKKKKKASLI</sequence>
<dbReference type="AlphaFoldDB" id="A0A2P5CWW3"/>
<feature type="region of interest" description="Disordered" evidence="1">
    <location>
        <begin position="101"/>
        <end position="120"/>
    </location>
</feature>
<comment type="caution">
    <text evidence="2">The sequence shown here is derived from an EMBL/GenBank/DDBJ whole genome shotgun (WGS) entry which is preliminary data.</text>
</comment>
<accession>A0A2P5CWW3</accession>
<evidence type="ECO:0000313" key="2">
    <source>
        <dbReference type="EMBL" id="PON65548.1"/>
    </source>
</evidence>
<dbReference type="Proteomes" id="UP000237105">
    <property type="component" value="Unassembled WGS sequence"/>
</dbReference>
<gene>
    <name evidence="2" type="ORF">PanWU01x14_115600</name>
</gene>
<proteinExistence type="predicted"/>
<evidence type="ECO:0000256" key="1">
    <source>
        <dbReference type="SAM" id="MobiDB-lite"/>
    </source>
</evidence>
<reference evidence="3" key="1">
    <citation type="submission" date="2016-06" db="EMBL/GenBank/DDBJ databases">
        <title>Parallel loss of symbiosis genes in relatives of nitrogen-fixing non-legume Parasponia.</title>
        <authorList>
            <person name="Van Velzen R."/>
            <person name="Holmer R."/>
            <person name="Bu F."/>
            <person name="Rutten L."/>
            <person name="Van Zeijl A."/>
            <person name="Liu W."/>
            <person name="Santuari L."/>
            <person name="Cao Q."/>
            <person name="Sharma T."/>
            <person name="Shen D."/>
            <person name="Roswanjaya Y."/>
            <person name="Wardhani T."/>
            <person name="Kalhor M.S."/>
            <person name="Jansen J."/>
            <person name="Van den Hoogen J."/>
            <person name="Gungor B."/>
            <person name="Hartog M."/>
            <person name="Hontelez J."/>
            <person name="Verver J."/>
            <person name="Yang W.-C."/>
            <person name="Schijlen E."/>
            <person name="Repin R."/>
            <person name="Schilthuizen M."/>
            <person name="Schranz E."/>
            <person name="Heidstra R."/>
            <person name="Miyata K."/>
            <person name="Fedorova E."/>
            <person name="Kohlen W."/>
            <person name="Bisseling T."/>
            <person name="Smit S."/>
            <person name="Geurts R."/>
        </authorList>
    </citation>
    <scope>NUCLEOTIDE SEQUENCE [LARGE SCALE GENOMIC DNA]</scope>
    <source>
        <strain evidence="3">cv. WU1-14</strain>
    </source>
</reference>
<name>A0A2P5CWW3_PARAD</name>
<dbReference type="EMBL" id="JXTB01000086">
    <property type="protein sequence ID" value="PON65548.1"/>
    <property type="molecule type" value="Genomic_DNA"/>
</dbReference>
<evidence type="ECO:0000313" key="3">
    <source>
        <dbReference type="Proteomes" id="UP000237105"/>
    </source>
</evidence>
<protein>
    <submittedName>
        <fullName evidence="2">Uncharacterized protein</fullName>
    </submittedName>
</protein>
<organism evidence="2 3">
    <name type="scientific">Parasponia andersonii</name>
    <name type="common">Sponia andersonii</name>
    <dbReference type="NCBI Taxonomy" id="3476"/>
    <lineage>
        <taxon>Eukaryota</taxon>
        <taxon>Viridiplantae</taxon>
        <taxon>Streptophyta</taxon>
        <taxon>Embryophyta</taxon>
        <taxon>Tracheophyta</taxon>
        <taxon>Spermatophyta</taxon>
        <taxon>Magnoliopsida</taxon>
        <taxon>eudicotyledons</taxon>
        <taxon>Gunneridae</taxon>
        <taxon>Pentapetalae</taxon>
        <taxon>rosids</taxon>
        <taxon>fabids</taxon>
        <taxon>Rosales</taxon>
        <taxon>Cannabaceae</taxon>
        <taxon>Parasponia</taxon>
    </lineage>
</organism>
<keyword evidence="3" id="KW-1185">Reference proteome</keyword>